<keyword evidence="1 3" id="KW-0597">Phosphoprotein</keyword>
<evidence type="ECO:0000313" key="6">
    <source>
        <dbReference type="EMBL" id="MDR7092025.1"/>
    </source>
</evidence>
<dbReference type="InterPro" id="IPR011006">
    <property type="entry name" value="CheY-like_superfamily"/>
</dbReference>
<dbReference type="InterPro" id="IPR029787">
    <property type="entry name" value="Nucleotide_cyclase"/>
</dbReference>
<comment type="caution">
    <text evidence="6">The sequence shown here is derived from an EMBL/GenBank/DDBJ whole genome shotgun (WGS) entry which is preliminary data.</text>
</comment>
<dbReference type="InterPro" id="IPR001633">
    <property type="entry name" value="EAL_dom"/>
</dbReference>
<dbReference type="EMBL" id="JAVDVX010000009">
    <property type="protein sequence ID" value="MDR7092025.1"/>
    <property type="molecule type" value="Genomic_DNA"/>
</dbReference>
<dbReference type="Gene3D" id="3.40.50.2300">
    <property type="match status" value="2"/>
</dbReference>
<dbReference type="Pfam" id="PF01627">
    <property type="entry name" value="Hpt"/>
    <property type="match status" value="1"/>
</dbReference>
<dbReference type="SMART" id="SM00052">
    <property type="entry name" value="EAL"/>
    <property type="match status" value="1"/>
</dbReference>
<dbReference type="InterPro" id="IPR001789">
    <property type="entry name" value="Sig_transdc_resp-reg_receiver"/>
</dbReference>
<dbReference type="Gene3D" id="3.20.20.450">
    <property type="entry name" value="EAL domain"/>
    <property type="match status" value="1"/>
</dbReference>
<keyword evidence="6" id="KW-0238">DNA-binding</keyword>
<evidence type="ECO:0000259" key="4">
    <source>
        <dbReference type="PROSITE" id="PS50110"/>
    </source>
</evidence>
<dbReference type="InterPro" id="IPR035919">
    <property type="entry name" value="EAL_sf"/>
</dbReference>
<dbReference type="SUPFAM" id="SSF55073">
    <property type="entry name" value="Nucleotide cyclase"/>
    <property type="match status" value="1"/>
</dbReference>
<feature type="domain" description="Response regulatory" evidence="4">
    <location>
        <begin position="135"/>
        <end position="252"/>
    </location>
</feature>
<dbReference type="SUPFAM" id="SSF141868">
    <property type="entry name" value="EAL domain-like"/>
    <property type="match status" value="1"/>
</dbReference>
<dbReference type="RefSeq" id="WP_310075948.1">
    <property type="nucleotide sequence ID" value="NZ_JAVDVX010000009.1"/>
</dbReference>
<feature type="domain" description="Response regulatory" evidence="4">
    <location>
        <begin position="260"/>
        <end position="376"/>
    </location>
</feature>
<dbReference type="PANTHER" id="PTHR44591:SF3">
    <property type="entry name" value="RESPONSE REGULATORY DOMAIN-CONTAINING PROTEIN"/>
    <property type="match status" value="1"/>
</dbReference>
<gene>
    <name evidence="6" type="ORF">J2X05_004063</name>
</gene>
<sequence>MPQEFRNQLERLRQQFAASLPERARRLEEIWSHLRHLNWSEQGITTLQQFAHKLIEAGTSFGFPELRHAAQQLENFITDLNELGRSFGGLEYAQLEDHIRHLSQIMAATANGTARQDPLPSAIDPNRYPEALGKTIFLVDPDRVLAALCNAYLRKAGFVVEYFDNPQSCMQRLYLDSPAAILMDPDFERSGLQALGNLHQIKALLTHDTPIILMSGRTDVNAKLRALRAGSSDYLIKPLDFHFLVEKLVHIITQHTKTQRVMIVDDDPAMTSLQAEILRYAGMEVLCVNQPLHSLQRAAKFKPDLVILDMHMPDINGMELAVLLRQDPEFLLLPIIFVTADTDTNLHKSIKALGVNALLTKPFEVTELISVCEQALADTSALKNRVARVTRHTQQPQQINRSYFFTALEDELHNNSLGNQNSALYYFSIDKLADLTLQLGQVELIDLHDQFCRRLSETVGSDEQWIDLSHMVACVLAGKRSSEFHRQRGEQFTKHLSSQPYIIKGKALSLQIKLGIAPLSSALGTANNALLRAEQAFEASVSGAIPLTSAAAEANTKTTDKNLPDFSTVVFSRDLTLAFQPIISLEDAQIEHFSVLTRLRGEDGEPIAAGQFLSRITQPGKRLELDRWVLQQAVSAIAANSQTREQATLFIHLAEETLQQSSFFSFAANVLRSSRLRGEERLVFMLEENWILNHFHQAREIAKALRDIRCGICVTRAGESEQILPMLDDLALNYLRLSPKLTSEGANPKLLERLIASATGRGIKVIATQIENSHNLSRLWMQGVRLFEGFFIQPPDTGFHLQNDIIFAKEFVQGNGFGGS</sequence>
<dbReference type="InterPro" id="IPR036641">
    <property type="entry name" value="HPT_dom_sf"/>
</dbReference>
<evidence type="ECO:0000256" key="2">
    <source>
        <dbReference type="ARBA" id="ARBA00023012"/>
    </source>
</evidence>
<evidence type="ECO:0000256" key="1">
    <source>
        <dbReference type="ARBA" id="ARBA00022553"/>
    </source>
</evidence>
<dbReference type="SUPFAM" id="SSF47226">
    <property type="entry name" value="Histidine-containing phosphotransfer domain, HPT domain"/>
    <property type="match status" value="1"/>
</dbReference>
<dbReference type="CDD" id="cd01948">
    <property type="entry name" value="EAL"/>
    <property type="match status" value="1"/>
</dbReference>
<dbReference type="Pfam" id="PF00072">
    <property type="entry name" value="Response_reg"/>
    <property type="match status" value="2"/>
</dbReference>
<dbReference type="InterPro" id="IPR008207">
    <property type="entry name" value="Sig_transdc_His_kin_Hpt_dom"/>
</dbReference>
<organism evidence="6 7">
    <name type="scientific">Cellvibrio fibrivorans</name>
    <dbReference type="NCBI Taxonomy" id="126350"/>
    <lineage>
        <taxon>Bacteria</taxon>
        <taxon>Pseudomonadati</taxon>
        <taxon>Pseudomonadota</taxon>
        <taxon>Gammaproteobacteria</taxon>
        <taxon>Cellvibrionales</taxon>
        <taxon>Cellvibrionaceae</taxon>
        <taxon>Cellvibrio</taxon>
    </lineage>
</organism>
<evidence type="ECO:0000256" key="3">
    <source>
        <dbReference type="PROSITE-ProRule" id="PRU00169"/>
    </source>
</evidence>
<reference evidence="6 7" key="1">
    <citation type="submission" date="2023-07" db="EMBL/GenBank/DDBJ databases">
        <title>Sorghum-associated microbial communities from plants grown in Nebraska, USA.</title>
        <authorList>
            <person name="Schachtman D."/>
        </authorList>
    </citation>
    <scope>NUCLEOTIDE SEQUENCE [LARGE SCALE GENOMIC DNA]</scope>
    <source>
        <strain evidence="6 7">BE190</strain>
    </source>
</reference>
<dbReference type="Pfam" id="PF00563">
    <property type="entry name" value="EAL"/>
    <property type="match status" value="1"/>
</dbReference>
<evidence type="ECO:0000313" key="7">
    <source>
        <dbReference type="Proteomes" id="UP001253595"/>
    </source>
</evidence>
<dbReference type="InterPro" id="IPR043128">
    <property type="entry name" value="Rev_trsase/Diguanyl_cyclase"/>
</dbReference>
<feature type="domain" description="EAL" evidence="5">
    <location>
        <begin position="559"/>
        <end position="809"/>
    </location>
</feature>
<dbReference type="Proteomes" id="UP001253595">
    <property type="component" value="Unassembled WGS sequence"/>
</dbReference>
<protein>
    <submittedName>
        <fullName evidence="6">DNA-binding response OmpR family regulator/EAL domain-containing protein (Putative c-di-GMP-specific phosphodiesterase class I)/HPt (Histidine-containing phosphotransfer) domain-containing protein</fullName>
    </submittedName>
</protein>
<dbReference type="Gene3D" id="1.20.120.160">
    <property type="entry name" value="HPT domain"/>
    <property type="match status" value="1"/>
</dbReference>
<keyword evidence="2" id="KW-0902">Two-component regulatory system</keyword>
<proteinExistence type="predicted"/>
<dbReference type="Gene3D" id="3.30.70.270">
    <property type="match status" value="1"/>
</dbReference>
<keyword evidence="7" id="KW-1185">Reference proteome</keyword>
<dbReference type="PROSITE" id="PS50110">
    <property type="entry name" value="RESPONSE_REGULATORY"/>
    <property type="match status" value="2"/>
</dbReference>
<dbReference type="PANTHER" id="PTHR44591">
    <property type="entry name" value="STRESS RESPONSE REGULATOR PROTEIN 1"/>
    <property type="match status" value="1"/>
</dbReference>
<dbReference type="InterPro" id="IPR050595">
    <property type="entry name" value="Bact_response_regulator"/>
</dbReference>
<dbReference type="SMART" id="SM00448">
    <property type="entry name" value="REC"/>
    <property type="match status" value="2"/>
</dbReference>
<feature type="modified residue" description="4-aspartylphosphate" evidence="3">
    <location>
        <position position="309"/>
    </location>
</feature>
<evidence type="ECO:0000259" key="5">
    <source>
        <dbReference type="PROSITE" id="PS50883"/>
    </source>
</evidence>
<dbReference type="SUPFAM" id="SSF52172">
    <property type="entry name" value="CheY-like"/>
    <property type="match status" value="2"/>
</dbReference>
<accession>A0ABU1V3L1</accession>
<name>A0ABU1V3L1_9GAMM</name>
<feature type="modified residue" description="4-aspartylphosphate" evidence="3">
    <location>
        <position position="184"/>
    </location>
</feature>
<dbReference type="PROSITE" id="PS50883">
    <property type="entry name" value="EAL"/>
    <property type="match status" value="1"/>
</dbReference>
<dbReference type="CDD" id="cd00156">
    <property type="entry name" value="REC"/>
    <property type="match status" value="1"/>
</dbReference>
<dbReference type="GO" id="GO:0003677">
    <property type="term" value="F:DNA binding"/>
    <property type="evidence" value="ECO:0007669"/>
    <property type="project" value="UniProtKB-KW"/>
</dbReference>